<accession>A0AAV2M923</accession>
<dbReference type="AlphaFoldDB" id="A0AAV2M923"/>
<protein>
    <submittedName>
        <fullName evidence="2">Uncharacterized protein</fullName>
    </submittedName>
</protein>
<reference evidence="2 3" key="1">
    <citation type="submission" date="2024-04" db="EMBL/GenBank/DDBJ databases">
        <authorList>
            <person name="Waldvogel A.-M."/>
            <person name="Schoenle A."/>
        </authorList>
    </citation>
    <scope>NUCLEOTIDE SEQUENCE [LARGE SCALE GENOMIC DNA]</scope>
</reference>
<feature type="compositionally biased region" description="Gly residues" evidence="1">
    <location>
        <begin position="51"/>
        <end position="62"/>
    </location>
</feature>
<evidence type="ECO:0000313" key="2">
    <source>
        <dbReference type="EMBL" id="CAL1609840.1"/>
    </source>
</evidence>
<sequence length="141" mass="14636">MNGGHSGAPFRTIIVTASEAPTKAKLEPWDQGDTKESNHSSSLRAGTEPAPGGGGGGQWGVGGTGWGGADMCTDTGSAYTANDDAWHSWQILIVALYFHQSVTSTTLTELGTDTFKCTVGTNDHGGTIRGSLDDTVGYERT</sequence>
<keyword evidence="3" id="KW-1185">Reference proteome</keyword>
<evidence type="ECO:0000256" key="1">
    <source>
        <dbReference type="SAM" id="MobiDB-lite"/>
    </source>
</evidence>
<evidence type="ECO:0000313" key="3">
    <source>
        <dbReference type="Proteomes" id="UP001497482"/>
    </source>
</evidence>
<dbReference type="EMBL" id="OZ035828">
    <property type="protein sequence ID" value="CAL1609840.1"/>
    <property type="molecule type" value="Genomic_DNA"/>
</dbReference>
<feature type="compositionally biased region" description="Basic and acidic residues" evidence="1">
    <location>
        <begin position="22"/>
        <end position="38"/>
    </location>
</feature>
<name>A0AAV2M923_KNICA</name>
<dbReference type="Proteomes" id="UP001497482">
    <property type="component" value="Chromosome 6"/>
</dbReference>
<feature type="region of interest" description="Disordered" evidence="1">
    <location>
        <begin position="21"/>
        <end position="62"/>
    </location>
</feature>
<gene>
    <name evidence="2" type="ORF">KC01_LOCUS36524</name>
</gene>
<organism evidence="2 3">
    <name type="scientific">Knipowitschia caucasica</name>
    <name type="common">Caucasian dwarf goby</name>
    <name type="synonym">Pomatoschistus caucasicus</name>
    <dbReference type="NCBI Taxonomy" id="637954"/>
    <lineage>
        <taxon>Eukaryota</taxon>
        <taxon>Metazoa</taxon>
        <taxon>Chordata</taxon>
        <taxon>Craniata</taxon>
        <taxon>Vertebrata</taxon>
        <taxon>Euteleostomi</taxon>
        <taxon>Actinopterygii</taxon>
        <taxon>Neopterygii</taxon>
        <taxon>Teleostei</taxon>
        <taxon>Neoteleostei</taxon>
        <taxon>Acanthomorphata</taxon>
        <taxon>Gobiaria</taxon>
        <taxon>Gobiiformes</taxon>
        <taxon>Gobioidei</taxon>
        <taxon>Gobiidae</taxon>
        <taxon>Gobiinae</taxon>
        <taxon>Knipowitschia</taxon>
    </lineage>
</organism>
<proteinExistence type="predicted"/>